<organism evidence="8 9">
    <name type="scientific">Polyplosphaeria fusca</name>
    <dbReference type="NCBI Taxonomy" id="682080"/>
    <lineage>
        <taxon>Eukaryota</taxon>
        <taxon>Fungi</taxon>
        <taxon>Dikarya</taxon>
        <taxon>Ascomycota</taxon>
        <taxon>Pezizomycotina</taxon>
        <taxon>Dothideomycetes</taxon>
        <taxon>Pleosporomycetidae</taxon>
        <taxon>Pleosporales</taxon>
        <taxon>Tetraplosphaeriaceae</taxon>
        <taxon>Polyplosphaeria</taxon>
    </lineage>
</organism>
<feature type="binding site" description="axial binding residue" evidence="7">
    <location>
        <position position="402"/>
    </location>
    <ligand>
        <name>heme</name>
        <dbReference type="ChEBI" id="CHEBI:30413"/>
    </ligand>
    <ligandPart>
        <name>Fe</name>
        <dbReference type="ChEBI" id="CHEBI:18248"/>
    </ligandPart>
</feature>
<evidence type="ECO:0000313" key="9">
    <source>
        <dbReference type="Proteomes" id="UP000799444"/>
    </source>
</evidence>
<dbReference type="GO" id="GO:0016705">
    <property type="term" value="F:oxidoreductase activity, acting on paired donors, with incorporation or reduction of molecular oxygen"/>
    <property type="evidence" value="ECO:0007669"/>
    <property type="project" value="InterPro"/>
</dbReference>
<keyword evidence="9" id="KW-1185">Reference proteome</keyword>
<dbReference type="InterPro" id="IPR002403">
    <property type="entry name" value="Cyt_P450_E_grp-IV"/>
</dbReference>
<evidence type="ECO:0000256" key="7">
    <source>
        <dbReference type="PIRSR" id="PIRSR602403-1"/>
    </source>
</evidence>
<name>A0A9P4RCP7_9PLEO</name>
<dbReference type="EMBL" id="ML996098">
    <property type="protein sequence ID" value="KAF2740899.1"/>
    <property type="molecule type" value="Genomic_DNA"/>
</dbReference>
<dbReference type="PANTHER" id="PTHR46206">
    <property type="entry name" value="CYTOCHROME P450"/>
    <property type="match status" value="1"/>
</dbReference>
<dbReference type="Pfam" id="PF00067">
    <property type="entry name" value="p450"/>
    <property type="match status" value="1"/>
</dbReference>
<comment type="pathway">
    <text evidence="2">Mycotoxin biosynthesis.</text>
</comment>
<gene>
    <name evidence="8" type="ORF">EJ04DRAFT_558286</name>
</gene>
<evidence type="ECO:0000256" key="3">
    <source>
        <dbReference type="ARBA" id="ARBA00010617"/>
    </source>
</evidence>
<protein>
    <submittedName>
        <fullName evidence="8">Cytochrome P450</fullName>
    </submittedName>
</protein>
<evidence type="ECO:0000256" key="1">
    <source>
        <dbReference type="ARBA" id="ARBA00001971"/>
    </source>
</evidence>
<evidence type="ECO:0000256" key="5">
    <source>
        <dbReference type="ARBA" id="ARBA00023002"/>
    </source>
</evidence>
<keyword evidence="5" id="KW-0560">Oxidoreductase</keyword>
<evidence type="ECO:0000256" key="4">
    <source>
        <dbReference type="ARBA" id="ARBA00022723"/>
    </source>
</evidence>
<sequence length="459" mass="51546">MVEKRTPAPVLRYLGLNPGMQQDDGIRARAFGARTAVVGDKDSRTRGDCSTVYGTALPTAPTSPLTAESRHTIFTTFPVYVIGSDISPTLAILSLCALLLLLPKRNAVGAVRCGIDPGLFGFKTIPGKLHFLINGHKVVKARYEKAKNEPYYLQAKNVDRLVLPPKQLPELRMKSSSTLSGSVASVKNTLGEYSGVDIILKDRQSHDICKTRLAKSLPTLIPHLAECLKRHVQEKFGGPRRSEIKTFLFRNGSSVAKCDYPIIFEHFIATAPNIVPELRREIEKAQSKTGGEWSIEVLKDLKLMDSFIKESSRCNPHGYLGFNHVLLTDVTLSDGLRLPKGQFISFPEESMLRDAEFFDDPDTFDSYRYWRKRIILREENSLYELTGIEDYNLNWGYGKGTCPGRWYAAAVVELMLGIILTDYDVKFPDHQKERPPNEHLDTMIQPCRAQKVVFEQLAA</sequence>
<dbReference type="InterPro" id="IPR001128">
    <property type="entry name" value="Cyt_P450"/>
</dbReference>
<dbReference type="GO" id="GO:0005506">
    <property type="term" value="F:iron ion binding"/>
    <property type="evidence" value="ECO:0007669"/>
    <property type="project" value="InterPro"/>
</dbReference>
<dbReference type="PANTHER" id="PTHR46206:SF7">
    <property type="entry name" value="P450, PUTATIVE (EUROFUNG)-RELATED"/>
    <property type="match status" value="1"/>
</dbReference>
<dbReference type="Gene3D" id="1.10.630.10">
    <property type="entry name" value="Cytochrome P450"/>
    <property type="match status" value="1"/>
</dbReference>
<comment type="similarity">
    <text evidence="3">Belongs to the cytochrome P450 family.</text>
</comment>
<keyword evidence="7" id="KW-0349">Heme</keyword>
<dbReference type="Proteomes" id="UP000799444">
    <property type="component" value="Unassembled WGS sequence"/>
</dbReference>
<accession>A0A9P4RCP7</accession>
<evidence type="ECO:0000313" key="8">
    <source>
        <dbReference type="EMBL" id="KAF2740899.1"/>
    </source>
</evidence>
<dbReference type="InterPro" id="IPR036396">
    <property type="entry name" value="Cyt_P450_sf"/>
</dbReference>
<dbReference type="OrthoDB" id="1844152at2759"/>
<keyword evidence="4 7" id="KW-0479">Metal-binding</keyword>
<keyword evidence="6 7" id="KW-0408">Iron</keyword>
<dbReference type="PRINTS" id="PR00465">
    <property type="entry name" value="EP450IV"/>
</dbReference>
<proteinExistence type="inferred from homology"/>
<comment type="caution">
    <text evidence="8">The sequence shown here is derived from an EMBL/GenBank/DDBJ whole genome shotgun (WGS) entry which is preliminary data.</text>
</comment>
<dbReference type="SUPFAM" id="SSF48264">
    <property type="entry name" value="Cytochrome P450"/>
    <property type="match status" value="1"/>
</dbReference>
<dbReference type="GO" id="GO:0020037">
    <property type="term" value="F:heme binding"/>
    <property type="evidence" value="ECO:0007669"/>
    <property type="project" value="InterPro"/>
</dbReference>
<reference evidence="8" key="1">
    <citation type="journal article" date="2020" name="Stud. Mycol.">
        <title>101 Dothideomycetes genomes: a test case for predicting lifestyles and emergence of pathogens.</title>
        <authorList>
            <person name="Haridas S."/>
            <person name="Albert R."/>
            <person name="Binder M."/>
            <person name="Bloem J."/>
            <person name="Labutti K."/>
            <person name="Salamov A."/>
            <person name="Andreopoulos B."/>
            <person name="Baker S."/>
            <person name="Barry K."/>
            <person name="Bills G."/>
            <person name="Bluhm B."/>
            <person name="Cannon C."/>
            <person name="Castanera R."/>
            <person name="Culley D."/>
            <person name="Daum C."/>
            <person name="Ezra D."/>
            <person name="Gonzalez J."/>
            <person name="Henrissat B."/>
            <person name="Kuo A."/>
            <person name="Liang C."/>
            <person name="Lipzen A."/>
            <person name="Lutzoni F."/>
            <person name="Magnuson J."/>
            <person name="Mondo S."/>
            <person name="Nolan M."/>
            <person name="Ohm R."/>
            <person name="Pangilinan J."/>
            <person name="Park H.-J."/>
            <person name="Ramirez L."/>
            <person name="Alfaro M."/>
            <person name="Sun H."/>
            <person name="Tritt A."/>
            <person name="Yoshinaga Y."/>
            <person name="Zwiers L.-H."/>
            <person name="Turgeon B."/>
            <person name="Goodwin S."/>
            <person name="Spatafora J."/>
            <person name="Crous P."/>
            <person name="Grigoriev I."/>
        </authorList>
    </citation>
    <scope>NUCLEOTIDE SEQUENCE</scope>
    <source>
        <strain evidence="8">CBS 125425</strain>
    </source>
</reference>
<evidence type="ECO:0000256" key="6">
    <source>
        <dbReference type="ARBA" id="ARBA00023004"/>
    </source>
</evidence>
<comment type="cofactor">
    <cofactor evidence="1 7">
        <name>heme</name>
        <dbReference type="ChEBI" id="CHEBI:30413"/>
    </cofactor>
</comment>
<dbReference type="GO" id="GO:0004497">
    <property type="term" value="F:monooxygenase activity"/>
    <property type="evidence" value="ECO:0007669"/>
    <property type="project" value="InterPro"/>
</dbReference>
<dbReference type="AlphaFoldDB" id="A0A9P4RCP7"/>
<evidence type="ECO:0000256" key="2">
    <source>
        <dbReference type="ARBA" id="ARBA00004685"/>
    </source>
</evidence>